<dbReference type="PROSITE" id="PS00020">
    <property type="entry name" value="ACTININ_2"/>
    <property type="match status" value="1"/>
</dbReference>
<organism evidence="6 7">
    <name type="scientific">Priapulus caudatus</name>
    <name type="common">Priapulid worm</name>
    <dbReference type="NCBI Taxonomy" id="37621"/>
    <lineage>
        <taxon>Eukaryota</taxon>
        <taxon>Metazoa</taxon>
        <taxon>Ecdysozoa</taxon>
        <taxon>Scalidophora</taxon>
        <taxon>Priapulida</taxon>
        <taxon>Priapulimorpha</taxon>
        <taxon>Priapulimorphida</taxon>
        <taxon>Priapulidae</taxon>
        <taxon>Priapulus</taxon>
    </lineage>
</organism>
<dbReference type="Proteomes" id="UP000695022">
    <property type="component" value="Unplaced"/>
</dbReference>
<dbReference type="Pfam" id="PF00630">
    <property type="entry name" value="Filamin"/>
    <property type="match status" value="2"/>
</dbReference>
<keyword evidence="3" id="KW-0009">Actin-binding</keyword>
<dbReference type="PROSITE" id="PS50021">
    <property type="entry name" value="CH"/>
    <property type="match status" value="2"/>
</dbReference>
<dbReference type="GeneID" id="106810149"/>
<dbReference type="InterPro" id="IPR044801">
    <property type="entry name" value="Filamin"/>
</dbReference>
<accession>A0ABM1E9P6</accession>
<dbReference type="SMART" id="SM00557">
    <property type="entry name" value="IG_FLMN"/>
    <property type="match status" value="2"/>
</dbReference>
<feature type="repeat" description="Filamin" evidence="4">
    <location>
        <begin position="360"/>
        <end position="454"/>
    </location>
</feature>
<evidence type="ECO:0000256" key="3">
    <source>
        <dbReference type="ARBA" id="ARBA00023203"/>
    </source>
</evidence>
<protein>
    <submittedName>
        <fullName evidence="7">Filamin-C-like</fullName>
    </submittedName>
</protein>
<dbReference type="Gene3D" id="2.60.40.10">
    <property type="entry name" value="Immunoglobulins"/>
    <property type="match status" value="2"/>
</dbReference>
<dbReference type="InterPro" id="IPR017868">
    <property type="entry name" value="Filamin/ABP280_repeat-like"/>
</dbReference>
<reference evidence="7" key="1">
    <citation type="submission" date="2025-08" db="UniProtKB">
        <authorList>
            <consortium name="RefSeq"/>
        </authorList>
    </citation>
    <scope>IDENTIFICATION</scope>
</reference>
<dbReference type="InterPro" id="IPR001298">
    <property type="entry name" value="Filamin/ABP280_rpt"/>
</dbReference>
<dbReference type="CDD" id="cd21185">
    <property type="entry name" value="CH_jitterbug-like_rpt3"/>
    <property type="match status" value="1"/>
</dbReference>
<dbReference type="Gene3D" id="1.10.418.10">
    <property type="entry name" value="Calponin-like domain"/>
    <property type="match status" value="3"/>
</dbReference>
<comment type="similarity">
    <text evidence="1">Belongs to the filamin family.</text>
</comment>
<dbReference type="RefSeq" id="XP_014668917.1">
    <property type="nucleotide sequence ID" value="XM_014813431.1"/>
</dbReference>
<evidence type="ECO:0000259" key="5">
    <source>
        <dbReference type="PROSITE" id="PS50021"/>
    </source>
</evidence>
<gene>
    <name evidence="7" type="primary">LOC106810149</name>
</gene>
<dbReference type="InterPro" id="IPR001589">
    <property type="entry name" value="Actinin_actin-bd_CS"/>
</dbReference>
<proteinExistence type="inferred from homology"/>
<dbReference type="PANTHER" id="PTHR38537:SF8">
    <property type="entry name" value="FILAMIN-A"/>
    <property type="match status" value="1"/>
</dbReference>
<keyword evidence="2" id="KW-0677">Repeat</keyword>
<dbReference type="PROSITE" id="PS00019">
    <property type="entry name" value="ACTININ_1"/>
    <property type="match status" value="1"/>
</dbReference>
<evidence type="ECO:0000256" key="4">
    <source>
        <dbReference type="PROSITE-ProRule" id="PRU00087"/>
    </source>
</evidence>
<dbReference type="CDD" id="cd21227">
    <property type="entry name" value="CH_jitterbug-like_rpt1"/>
    <property type="match status" value="1"/>
</dbReference>
<dbReference type="InterPro" id="IPR036872">
    <property type="entry name" value="CH_dom_sf"/>
</dbReference>
<dbReference type="SUPFAM" id="SSF47576">
    <property type="entry name" value="Calponin-homology domain, CH-domain"/>
    <property type="match status" value="2"/>
</dbReference>
<feature type="repeat" description="Filamin" evidence="4">
    <location>
        <begin position="451"/>
        <end position="545"/>
    </location>
</feature>
<dbReference type="InterPro" id="IPR013783">
    <property type="entry name" value="Ig-like_fold"/>
</dbReference>
<feature type="domain" description="Calponin-homology (CH)" evidence="5">
    <location>
        <begin position="156"/>
        <end position="259"/>
    </location>
</feature>
<evidence type="ECO:0000313" key="7">
    <source>
        <dbReference type="RefSeq" id="XP_014668917.1"/>
    </source>
</evidence>
<evidence type="ECO:0000256" key="1">
    <source>
        <dbReference type="ARBA" id="ARBA00009238"/>
    </source>
</evidence>
<keyword evidence="6" id="KW-1185">Reference proteome</keyword>
<dbReference type="InterPro" id="IPR014756">
    <property type="entry name" value="Ig_E-set"/>
</dbReference>
<dbReference type="SUPFAM" id="SSF81296">
    <property type="entry name" value="E set domains"/>
    <property type="match status" value="2"/>
</dbReference>
<evidence type="ECO:0000256" key="2">
    <source>
        <dbReference type="ARBA" id="ARBA00022737"/>
    </source>
</evidence>
<dbReference type="PANTHER" id="PTHR38537">
    <property type="entry name" value="JITTERBUG, ISOFORM N"/>
    <property type="match status" value="1"/>
</dbReference>
<dbReference type="Pfam" id="PF00307">
    <property type="entry name" value="CH"/>
    <property type="match status" value="3"/>
</dbReference>
<dbReference type="SMART" id="SM00033">
    <property type="entry name" value="CH"/>
    <property type="match status" value="3"/>
</dbReference>
<feature type="domain" description="Calponin-homology (CH)" evidence="5">
    <location>
        <begin position="42"/>
        <end position="148"/>
    </location>
</feature>
<name>A0ABM1E9P6_PRICU</name>
<dbReference type="PROSITE" id="PS50194">
    <property type="entry name" value="FILAMIN_REPEAT"/>
    <property type="match status" value="2"/>
</dbReference>
<sequence>MSASNLGTYSIASQHATMLVRTKEGHAAMGLQLAGDDHVWIQIQKKTFTNWVNEQLRAAGRHIVDLETGFADGLNLVALAEVLQQKDLSRGVAKRPTNDHHRLGNIGVALKALTDDGVKLVNIGNTDILQGNLKLILGLVWTLILQYQIGKSKNMFPPKKLMMTWVQEVIKECQVTNFTTDWNDGIALSALIDYCEPGLFANWRHLNRRERLANCGDAMLVSQREWGIPLVVSPEDFSSDYLDELSGMTYLSYYMKEGSPGYRATLQWVKQKVVDMHVTNFTTDWNDGRALCSLVIALGGNVVGYPNLNPNEGQYNNQLGIDAARKLGVEPVLSAKAMADPDVEHLGIMAYAARCQNAKPRMSMEERVGITGDGLKVAYVGKTAHFYLEFKEKDIDAKQVKAEVVGPTQPIRVNLSLTSHGGSATYIPMETGMHQVIVYCDNTVISGCPVSVRVHPNVEKVTCSGIDKCAVGITSEIELHENGAGKGNVWVEATSPSGKVTSCPVRDHGGHTYVAAFTPSESGEWKVTITYDGQQIRGSPFTCHVFDASNVKISGVNTSRFIHILPYQINIIVSCSCSNISHMYIFIIISLSSRLRYRFAALLIILCKKVQYK</sequence>
<evidence type="ECO:0000313" key="6">
    <source>
        <dbReference type="Proteomes" id="UP000695022"/>
    </source>
</evidence>
<dbReference type="InterPro" id="IPR001715">
    <property type="entry name" value="CH_dom"/>
</dbReference>